<accession>A0A8J3X6V5</accession>
<evidence type="ECO:0000313" key="1">
    <source>
        <dbReference type="EMBL" id="GII29945.1"/>
    </source>
</evidence>
<reference evidence="1 2" key="1">
    <citation type="submission" date="2021-01" db="EMBL/GenBank/DDBJ databases">
        <title>Whole genome shotgun sequence of Planotetraspora mira NBRC 15435.</title>
        <authorList>
            <person name="Komaki H."/>
            <person name="Tamura T."/>
        </authorList>
    </citation>
    <scope>NUCLEOTIDE SEQUENCE [LARGE SCALE GENOMIC DNA]</scope>
    <source>
        <strain evidence="1 2">NBRC 15435</strain>
    </source>
</reference>
<proteinExistence type="predicted"/>
<dbReference type="AlphaFoldDB" id="A0A8J3X6V5"/>
<protein>
    <submittedName>
        <fullName evidence="1">Uncharacterized protein</fullName>
    </submittedName>
</protein>
<gene>
    <name evidence="1" type="ORF">Pmi06nite_33870</name>
</gene>
<organism evidence="1 2">
    <name type="scientific">Planotetraspora mira</name>
    <dbReference type="NCBI Taxonomy" id="58121"/>
    <lineage>
        <taxon>Bacteria</taxon>
        <taxon>Bacillati</taxon>
        <taxon>Actinomycetota</taxon>
        <taxon>Actinomycetes</taxon>
        <taxon>Streptosporangiales</taxon>
        <taxon>Streptosporangiaceae</taxon>
        <taxon>Planotetraspora</taxon>
    </lineage>
</organism>
<comment type="caution">
    <text evidence="1">The sequence shown here is derived from an EMBL/GenBank/DDBJ whole genome shotgun (WGS) entry which is preliminary data.</text>
</comment>
<dbReference type="EMBL" id="BOOO01000017">
    <property type="protein sequence ID" value="GII29945.1"/>
    <property type="molecule type" value="Genomic_DNA"/>
</dbReference>
<sequence length="79" mass="8185">MPDAGTGMPFAGVIVPSTTLNCEAGAALAVPERPAAATAAPAIAAMTADLVLLKRIVEFLHARHPLLGTWMLSKIRYGT</sequence>
<dbReference type="Proteomes" id="UP000650628">
    <property type="component" value="Unassembled WGS sequence"/>
</dbReference>
<name>A0A8J3X6V5_9ACTN</name>
<keyword evidence="2" id="KW-1185">Reference proteome</keyword>
<evidence type="ECO:0000313" key="2">
    <source>
        <dbReference type="Proteomes" id="UP000650628"/>
    </source>
</evidence>